<evidence type="ECO:0000313" key="1">
    <source>
        <dbReference type="EMBL" id="EGI69384.1"/>
    </source>
</evidence>
<evidence type="ECO:0000313" key="2">
    <source>
        <dbReference type="Proteomes" id="UP000007755"/>
    </source>
</evidence>
<dbReference type="InParanoid" id="F4W8T4"/>
<accession>F4W8T4</accession>
<protein>
    <submittedName>
        <fullName evidence="1">Uncharacterized protein</fullName>
    </submittedName>
</protein>
<proteinExistence type="predicted"/>
<dbReference type="Proteomes" id="UP000007755">
    <property type="component" value="Unassembled WGS sequence"/>
</dbReference>
<gene>
    <name evidence="1" type="ORF">G5I_01871</name>
</gene>
<reference evidence="1" key="1">
    <citation type="submission" date="2011-02" db="EMBL/GenBank/DDBJ databases">
        <title>The genome of the leaf-cutting ant Acromyrmex echinatior suggests key adaptations to social evolution and fungus farming.</title>
        <authorList>
            <person name="Nygaard S."/>
            <person name="Zhang G."/>
        </authorList>
    </citation>
    <scope>NUCLEOTIDE SEQUENCE</scope>
</reference>
<sequence>MMMSPLEHVVTCPTMSNVREKSGHVTCTLFGNVAFISNCIDDIIIKTCRDMSNGFGCEKKKKSKIGKDGNAKDANSEMVYDVALRALITTLRAPVAALHASVAALIRSFFPLLSSFALWCHGVPQAVGSAHSQPNVFPPYVFRRGWQPPAPYCVARDPIATMTSGLTPSVGGLARPLVIQA</sequence>
<name>F4W8T4_ACREC</name>
<keyword evidence="2" id="KW-1185">Reference proteome</keyword>
<dbReference type="AlphaFoldDB" id="F4W8T4"/>
<dbReference type="EMBL" id="GL887923">
    <property type="protein sequence ID" value="EGI69384.1"/>
    <property type="molecule type" value="Genomic_DNA"/>
</dbReference>
<organism evidence="2">
    <name type="scientific">Acromyrmex echinatior</name>
    <name type="common">Panamanian leafcutter ant</name>
    <name type="synonym">Acromyrmex octospinosus echinatior</name>
    <dbReference type="NCBI Taxonomy" id="103372"/>
    <lineage>
        <taxon>Eukaryota</taxon>
        <taxon>Metazoa</taxon>
        <taxon>Ecdysozoa</taxon>
        <taxon>Arthropoda</taxon>
        <taxon>Hexapoda</taxon>
        <taxon>Insecta</taxon>
        <taxon>Pterygota</taxon>
        <taxon>Neoptera</taxon>
        <taxon>Endopterygota</taxon>
        <taxon>Hymenoptera</taxon>
        <taxon>Apocrita</taxon>
        <taxon>Aculeata</taxon>
        <taxon>Formicoidea</taxon>
        <taxon>Formicidae</taxon>
        <taxon>Myrmicinae</taxon>
        <taxon>Acromyrmex</taxon>
    </lineage>
</organism>